<dbReference type="Proteomes" id="UP001596442">
    <property type="component" value="Unassembled WGS sequence"/>
</dbReference>
<dbReference type="AlphaFoldDB" id="A0ABD5SE10"/>
<feature type="transmembrane region" description="Helical" evidence="1">
    <location>
        <begin position="141"/>
        <end position="161"/>
    </location>
</feature>
<protein>
    <submittedName>
        <fullName evidence="3">STT3 domain-containing protein</fullName>
    </submittedName>
</protein>
<dbReference type="EMBL" id="JBHSWW010000603">
    <property type="protein sequence ID" value="MFC6755189.1"/>
    <property type="molecule type" value="Genomic_DNA"/>
</dbReference>
<feature type="non-terminal residue" evidence="3">
    <location>
        <position position="1"/>
    </location>
</feature>
<feature type="transmembrane region" description="Helical" evidence="1">
    <location>
        <begin position="19"/>
        <end position="36"/>
    </location>
</feature>
<keyword evidence="1" id="KW-0812">Transmembrane</keyword>
<comment type="caution">
    <text evidence="3">The sequence shown here is derived from an EMBL/GenBank/DDBJ whole genome shotgun (WGS) entry which is preliminary data.</text>
</comment>
<gene>
    <name evidence="3" type="ORF">ACFQEU_17210</name>
</gene>
<evidence type="ECO:0000313" key="3">
    <source>
        <dbReference type="EMBL" id="MFC6755189.1"/>
    </source>
</evidence>
<proteinExistence type="predicted"/>
<feature type="domain" description="Oligosaccharyl transferase STT3 N-terminal" evidence="2">
    <location>
        <begin position="81"/>
        <end position="179"/>
    </location>
</feature>
<sequence length="225" mass="23864">GAAIRERVEGVADGLHRDLGVALAGALTLLFVFRTFTVTRVFREDRVLLPGNDPYHYLTWVDRLAAADVGRLDFAGIAEVLGGRASGEPLTYTLGWWATGLVGVDGEGTAAVVAWLPVVAALVVGIGVYLIATWTTNDERIGVASVVALALLPGHALYSGIGFFDHHAVDYVWLTLSIVGVTWLARDHETRTPDTRVGHLTSPATWAVVGLLGVALAGALTLLFV</sequence>
<keyword evidence="4" id="KW-1185">Reference proteome</keyword>
<name>A0ABD5SE10_9EURY</name>
<reference evidence="3 4" key="1">
    <citation type="journal article" date="2019" name="Int. J. Syst. Evol. Microbiol.">
        <title>The Global Catalogue of Microorganisms (GCM) 10K type strain sequencing project: providing services to taxonomists for standard genome sequencing and annotation.</title>
        <authorList>
            <consortium name="The Broad Institute Genomics Platform"/>
            <consortium name="The Broad Institute Genome Sequencing Center for Infectious Disease"/>
            <person name="Wu L."/>
            <person name="Ma J."/>
        </authorList>
    </citation>
    <scope>NUCLEOTIDE SEQUENCE [LARGE SCALE GENOMIC DNA]</scope>
    <source>
        <strain evidence="3 4">CGMCC 1.3239</strain>
    </source>
</reference>
<evidence type="ECO:0000313" key="4">
    <source>
        <dbReference type="Proteomes" id="UP001596442"/>
    </source>
</evidence>
<keyword evidence="1" id="KW-1133">Transmembrane helix</keyword>
<keyword evidence="1" id="KW-0472">Membrane</keyword>
<dbReference type="RefSeq" id="WP_379784130.1">
    <property type="nucleotide sequence ID" value="NZ_JBHSWW010000603.1"/>
</dbReference>
<feature type="non-terminal residue" evidence="3">
    <location>
        <position position="225"/>
    </location>
</feature>
<organism evidence="3 4">
    <name type="scientific">Halorubrum tibetense</name>
    <dbReference type="NCBI Taxonomy" id="175631"/>
    <lineage>
        <taxon>Archaea</taxon>
        <taxon>Methanobacteriati</taxon>
        <taxon>Methanobacteriota</taxon>
        <taxon>Stenosarchaea group</taxon>
        <taxon>Halobacteria</taxon>
        <taxon>Halobacteriales</taxon>
        <taxon>Haloferacaceae</taxon>
        <taxon>Halorubrum</taxon>
    </lineage>
</organism>
<evidence type="ECO:0000256" key="1">
    <source>
        <dbReference type="SAM" id="Phobius"/>
    </source>
</evidence>
<dbReference type="InterPro" id="IPR048307">
    <property type="entry name" value="STT3_N"/>
</dbReference>
<accession>A0ABD5SE10</accession>
<evidence type="ECO:0000259" key="2">
    <source>
        <dbReference type="Pfam" id="PF02516"/>
    </source>
</evidence>
<dbReference type="Pfam" id="PF02516">
    <property type="entry name" value="STT3"/>
    <property type="match status" value="1"/>
</dbReference>
<feature type="transmembrane region" description="Helical" evidence="1">
    <location>
        <begin position="205"/>
        <end position="224"/>
    </location>
</feature>
<feature type="transmembrane region" description="Helical" evidence="1">
    <location>
        <begin position="112"/>
        <end position="135"/>
    </location>
</feature>